<reference evidence="2 3" key="1">
    <citation type="journal article" date="2009" name="PLoS Genet.">
        <title>Genomic analysis of the basal lineage fungus Rhizopus oryzae reveals a whole-genome duplication.</title>
        <authorList>
            <person name="Ma L.-J."/>
            <person name="Ibrahim A.S."/>
            <person name="Skory C."/>
            <person name="Grabherr M.G."/>
            <person name="Burger G."/>
            <person name="Butler M."/>
            <person name="Elias M."/>
            <person name="Idnurm A."/>
            <person name="Lang B.F."/>
            <person name="Sone T."/>
            <person name="Abe A."/>
            <person name="Calvo S.E."/>
            <person name="Corrochano L.M."/>
            <person name="Engels R."/>
            <person name="Fu J."/>
            <person name="Hansberg W."/>
            <person name="Kim J.-M."/>
            <person name="Kodira C.D."/>
            <person name="Koehrsen M.J."/>
            <person name="Liu B."/>
            <person name="Miranda-Saavedra D."/>
            <person name="O'Leary S."/>
            <person name="Ortiz-Castellanos L."/>
            <person name="Poulter R."/>
            <person name="Rodriguez-Romero J."/>
            <person name="Ruiz-Herrera J."/>
            <person name="Shen Y.-Q."/>
            <person name="Zeng Q."/>
            <person name="Galagan J."/>
            <person name="Birren B.W."/>
            <person name="Cuomo C.A."/>
            <person name="Wickes B.L."/>
        </authorList>
    </citation>
    <scope>NUCLEOTIDE SEQUENCE [LARGE SCALE GENOMIC DNA]</scope>
    <source>
        <strain evidence="3">RA 99-880 / ATCC MYA-4621 / FGSC 9543 / NRRL 43880</strain>
    </source>
</reference>
<dbReference type="InParanoid" id="I1CA85"/>
<keyword evidence="1" id="KW-0812">Transmembrane</keyword>
<dbReference type="RefSeq" id="XP_067520761.1">
    <property type="nucleotide sequence ID" value="XM_067664660.1"/>
</dbReference>
<sequence length="60" mass="6660">MGTAVMVLIAYLYLNLTTVAMEIFINNSRSIGAVKFPKFISEKSSVMPIKIAPLLEIRKS</sequence>
<keyword evidence="3" id="KW-1185">Reference proteome</keyword>
<gene>
    <name evidence="2" type="ORF">RO3G_10075</name>
</gene>
<evidence type="ECO:0000313" key="3">
    <source>
        <dbReference type="Proteomes" id="UP000009138"/>
    </source>
</evidence>
<dbReference type="GeneID" id="93617041"/>
<name>I1CA85_RHIO9</name>
<keyword evidence="1" id="KW-0472">Membrane</keyword>
<feature type="transmembrane region" description="Helical" evidence="1">
    <location>
        <begin position="6"/>
        <end position="25"/>
    </location>
</feature>
<dbReference type="EMBL" id="CH476738">
    <property type="protein sequence ID" value="EIE85365.1"/>
    <property type="molecule type" value="Genomic_DNA"/>
</dbReference>
<proteinExistence type="predicted"/>
<keyword evidence="1" id="KW-1133">Transmembrane helix</keyword>
<evidence type="ECO:0000256" key="1">
    <source>
        <dbReference type="SAM" id="Phobius"/>
    </source>
</evidence>
<evidence type="ECO:0000313" key="2">
    <source>
        <dbReference type="EMBL" id="EIE85365.1"/>
    </source>
</evidence>
<dbReference type="AlphaFoldDB" id="I1CA85"/>
<accession>I1CA85</accession>
<organism evidence="2 3">
    <name type="scientific">Rhizopus delemar (strain RA 99-880 / ATCC MYA-4621 / FGSC 9543 / NRRL 43880)</name>
    <name type="common">Mucormycosis agent</name>
    <name type="synonym">Rhizopus arrhizus var. delemar</name>
    <dbReference type="NCBI Taxonomy" id="246409"/>
    <lineage>
        <taxon>Eukaryota</taxon>
        <taxon>Fungi</taxon>
        <taxon>Fungi incertae sedis</taxon>
        <taxon>Mucoromycota</taxon>
        <taxon>Mucoromycotina</taxon>
        <taxon>Mucoromycetes</taxon>
        <taxon>Mucorales</taxon>
        <taxon>Mucorineae</taxon>
        <taxon>Rhizopodaceae</taxon>
        <taxon>Rhizopus</taxon>
    </lineage>
</organism>
<dbReference type="Proteomes" id="UP000009138">
    <property type="component" value="Unassembled WGS sequence"/>
</dbReference>
<protein>
    <submittedName>
        <fullName evidence="2">Uncharacterized protein</fullName>
    </submittedName>
</protein>
<dbReference type="VEuPathDB" id="FungiDB:RO3G_10075"/>